<dbReference type="eggNOG" id="ENOG5031KAK">
    <property type="taxonomic scope" value="Bacteria"/>
</dbReference>
<reference evidence="2" key="1">
    <citation type="submission" date="2006-08" db="EMBL/GenBank/DDBJ databases">
        <title>Complete genome sequence of Haemophilus somnus 129PT.</title>
        <authorList>
            <person name="Copeland A."/>
            <person name="Lucas S."/>
            <person name="Lapidus A."/>
            <person name="Barry K."/>
            <person name="Glavina del Rio T."/>
            <person name="Hammon N."/>
            <person name="Dalin E."/>
            <person name="Tice H."/>
            <person name="Pitluck S."/>
            <person name="Brettin T.S."/>
            <person name="Bruce D."/>
            <person name="Challacombe J.F."/>
            <person name="Chertkov O."/>
            <person name="Detter J.C."/>
            <person name="Gilna P."/>
            <person name="Han S."/>
            <person name="Misra M."/>
            <person name="Tapia R."/>
            <person name="Thayer N.N."/>
            <person name="Xie G."/>
            <person name="Inzana T.J."/>
            <person name="Duncan A.J."/>
            <person name="Siddaramppa S."/>
            <person name="Richardson P."/>
        </authorList>
    </citation>
    <scope>NUCLEOTIDE SEQUENCE</scope>
    <source>
        <strain evidence="2">129PT</strain>
    </source>
</reference>
<evidence type="ECO:0000256" key="1">
    <source>
        <dbReference type="SAM" id="Coils"/>
    </source>
</evidence>
<sequence length="170" mass="19729">MKPFFEYDFKTTLINRAEIEKVLGISIPNKEKQDGHRAVKIDQTKNYDNEDIKQVVTAKDEEIAKLKAEIENLLKSIDQSKSAVDYKKHSIHGHFSDNFEVLFKISKLIAEKCDPDNPHSYPNKEQIREHVKTYYSDSKELADAFYKIIIPEKVKNRGRPPQGVETFKGF</sequence>
<feature type="coiled-coil region" evidence="1">
    <location>
        <begin position="49"/>
        <end position="83"/>
    </location>
</feature>
<proteinExistence type="predicted"/>
<evidence type="ECO:0000313" key="2">
    <source>
        <dbReference type="EMBL" id="ABI24798.1"/>
    </source>
</evidence>
<keyword evidence="1" id="KW-0175">Coiled coil</keyword>
<protein>
    <submittedName>
        <fullName evidence="2">Uncharacterized protein</fullName>
    </submittedName>
</protein>
<name>Q0I231_HISS1</name>
<dbReference type="AlphaFoldDB" id="Q0I231"/>
<accession>Q0I231</accession>
<dbReference type="HOGENOM" id="CLU_1568553_0_0_6"/>
<organism evidence="2">
    <name type="scientific">Histophilus somni (strain 129Pt)</name>
    <name type="common">Haemophilus somnus</name>
    <dbReference type="NCBI Taxonomy" id="205914"/>
    <lineage>
        <taxon>Bacteria</taxon>
        <taxon>Pseudomonadati</taxon>
        <taxon>Pseudomonadota</taxon>
        <taxon>Gammaproteobacteria</taxon>
        <taxon>Pasteurellales</taxon>
        <taxon>Pasteurellaceae</taxon>
        <taxon>Histophilus</taxon>
    </lineage>
</organism>
<dbReference type="EMBL" id="CP000436">
    <property type="protein sequence ID" value="ABI24798.1"/>
    <property type="molecule type" value="Genomic_DNA"/>
</dbReference>
<gene>
    <name evidence="2" type="ordered locus">HS_0521</name>
</gene>
<dbReference type="KEGG" id="hso:HS_0521"/>